<evidence type="ECO:0000313" key="1">
    <source>
        <dbReference type="EMBL" id="RRT42614.1"/>
    </source>
</evidence>
<organism evidence="1 2">
    <name type="scientific">Ensete ventricosum</name>
    <name type="common">Abyssinian banana</name>
    <name type="synonym">Musa ensete</name>
    <dbReference type="NCBI Taxonomy" id="4639"/>
    <lineage>
        <taxon>Eukaryota</taxon>
        <taxon>Viridiplantae</taxon>
        <taxon>Streptophyta</taxon>
        <taxon>Embryophyta</taxon>
        <taxon>Tracheophyta</taxon>
        <taxon>Spermatophyta</taxon>
        <taxon>Magnoliopsida</taxon>
        <taxon>Liliopsida</taxon>
        <taxon>Zingiberales</taxon>
        <taxon>Musaceae</taxon>
        <taxon>Ensete</taxon>
    </lineage>
</organism>
<evidence type="ECO:0008006" key="3">
    <source>
        <dbReference type="Google" id="ProtNLM"/>
    </source>
</evidence>
<reference evidence="1 2" key="1">
    <citation type="journal article" date="2014" name="Agronomy (Basel)">
        <title>A Draft Genome Sequence for Ensete ventricosum, the Drought-Tolerant Tree Against Hunger.</title>
        <authorList>
            <person name="Harrison J."/>
            <person name="Moore K.A."/>
            <person name="Paszkiewicz K."/>
            <person name="Jones T."/>
            <person name="Grant M."/>
            <person name="Ambacheew D."/>
            <person name="Muzemil S."/>
            <person name="Studholme D.J."/>
        </authorList>
    </citation>
    <scope>NUCLEOTIDE SEQUENCE [LARGE SCALE GENOMIC DNA]</scope>
</reference>
<name>A0A426XT42_ENSVE</name>
<protein>
    <recommendedName>
        <fullName evidence="3">Reverse transcriptase domain-containing protein</fullName>
    </recommendedName>
</protein>
<feature type="non-terminal residue" evidence="1">
    <location>
        <position position="1"/>
    </location>
</feature>
<dbReference type="EMBL" id="AMZH03017715">
    <property type="protein sequence ID" value="RRT42614.1"/>
    <property type="molecule type" value="Genomic_DNA"/>
</dbReference>
<proteinExistence type="predicted"/>
<evidence type="ECO:0000313" key="2">
    <source>
        <dbReference type="Proteomes" id="UP000287651"/>
    </source>
</evidence>
<accession>A0A426XT42</accession>
<gene>
    <name evidence="1" type="ORF">B296_00057003</name>
</gene>
<dbReference type="AlphaFoldDB" id="A0A426XT42"/>
<dbReference type="Proteomes" id="UP000287651">
    <property type="component" value="Unassembled WGS sequence"/>
</dbReference>
<comment type="caution">
    <text evidence="1">The sequence shown here is derived from an EMBL/GenBank/DDBJ whole genome shotgun (WGS) entry which is preliminary data.</text>
</comment>
<sequence length="65" mass="7718">LYNRKVRSRHVKDDDLVLWKAEVSDSTHTRGKLTMNWEGPYPVIDTIRDGTYRLATMERKSLLRK</sequence>